<dbReference type="AlphaFoldDB" id="A0A9W3AKV8"/>
<feature type="coiled-coil region" evidence="1">
    <location>
        <begin position="572"/>
        <end position="599"/>
    </location>
</feature>
<evidence type="ECO:0000256" key="3">
    <source>
        <dbReference type="SAM" id="Phobius"/>
    </source>
</evidence>
<feature type="compositionally biased region" description="Polar residues" evidence="2">
    <location>
        <begin position="623"/>
        <end position="634"/>
    </location>
</feature>
<keyword evidence="1" id="KW-0175">Coiled coil</keyword>
<organism evidence="4 5">
    <name type="scientific">Biomphalaria glabrata</name>
    <name type="common">Bloodfluke planorb</name>
    <name type="synonym">Freshwater snail</name>
    <dbReference type="NCBI Taxonomy" id="6526"/>
    <lineage>
        <taxon>Eukaryota</taxon>
        <taxon>Metazoa</taxon>
        <taxon>Spiralia</taxon>
        <taxon>Lophotrochozoa</taxon>
        <taxon>Mollusca</taxon>
        <taxon>Gastropoda</taxon>
        <taxon>Heterobranchia</taxon>
        <taxon>Euthyneura</taxon>
        <taxon>Panpulmonata</taxon>
        <taxon>Hygrophila</taxon>
        <taxon>Lymnaeoidea</taxon>
        <taxon>Planorbidae</taxon>
        <taxon>Biomphalaria</taxon>
    </lineage>
</organism>
<feature type="transmembrane region" description="Helical" evidence="3">
    <location>
        <begin position="533"/>
        <end position="555"/>
    </location>
</feature>
<evidence type="ECO:0000256" key="1">
    <source>
        <dbReference type="SAM" id="Coils"/>
    </source>
</evidence>
<evidence type="ECO:0000313" key="4">
    <source>
        <dbReference type="Proteomes" id="UP001165740"/>
    </source>
</evidence>
<dbReference type="RefSeq" id="XP_055887946.1">
    <property type="nucleotide sequence ID" value="XM_056031971.1"/>
</dbReference>
<sequence length="776" mass="88352">MIGAPCGVHALVLAAVVWRYDALAGSLPTSCVYDHNLVICRDAHRLNLTSLAAAVMMEYVVTFVYLKSAKTLCNCRTVHFTKVLKNADIFVMTSSKCDIRILIRCGVEIPLVEPVQVAGLVVSRENPKLRWGVKHHVIDLCNKIEDLPDKGIRTVLYQSFVHELYQGEKRLEKMALARGDLLFYHQVNLATQFQTLVTTPPAQSGDEQSDKPMIVASYESEPMAHLSNIMQDAMLRINKAQADDELPYTPKPSESELQTLLSNEMNEIKRNYKKHGKREVQHSKRDPFLTTDPLTHRFIGESGFNTNTKGTLTDRIIRDSLPLEIVSESWNKRIMSDSMHNRMQMFAFLHNKSTQFQERRSMPHQLRKKSAPRATPQLLPQKVFVDGEYVSIFDSNTILEDLELEVPITTSANPFTTQKAMHTFMTQRPPDEHKNPVAHMLFPSRDEAMAHALSQGMLDLKDEDVDDDLDNEDSLMVDTLDPAGEALMNAKMKLKKITKVPKVTPLPLATVSVKSLKVLQEEHRESDHRIKSFVVFFVCVIGIIGVIGVLLVLAIKRRPSKDKYSVFDVPKRRTEKERRQRQEQLLKQHEDLMDKKRKIHPVYSDAETPEEVIPFIDPLTGRRTATSRPTQTQDDVIKSRPILKKKQIRTLGGRHVHSAFETLPSENPIRNVEEDTEDESGLLNSPKRMSGQVSFNNEITNQGRRKKSVDFNLNKSASNNSETKLVSFLESLNTDVASSEQTTENNLISSSTFNCRDKRIRRQSWQKHECRIESKS</sequence>
<keyword evidence="4" id="KW-1185">Reference proteome</keyword>
<protein>
    <submittedName>
        <fullName evidence="5">Uncharacterized protein LOC106069653</fullName>
    </submittedName>
</protein>
<gene>
    <name evidence="5" type="primary">LOC106069653</name>
</gene>
<dbReference type="OrthoDB" id="10372856at2759"/>
<keyword evidence="3" id="KW-1133">Transmembrane helix</keyword>
<keyword evidence="3" id="KW-0472">Membrane</keyword>
<dbReference type="Proteomes" id="UP001165740">
    <property type="component" value="Chromosome 1"/>
</dbReference>
<feature type="compositionally biased region" description="Polar residues" evidence="2">
    <location>
        <begin position="691"/>
        <end position="702"/>
    </location>
</feature>
<feature type="region of interest" description="Disordered" evidence="2">
    <location>
        <begin position="615"/>
        <end position="707"/>
    </location>
</feature>
<dbReference type="GeneID" id="106069653"/>
<feature type="compositionally biased region" description="Basic residues" evidence="2">
    <location>
        <begin position="641"/>
        <end position="657"/>
    </location>
</feature>
<evidence type="ECO:0000313" key="5">
    <source>
        <dbReference type="RefSeq" id="XP_055887946.1"/>
    </source>
</evidence>
<name>A0A9W3AKV8_BIOGL</name>
<proteinExistence type="predicted"/>
<reference evidence="5" key="1">
    <citation type="submission" date="2025-08" db="UniProtKB">
        <authorList>
            <consortium name="RefSeq"/>
        </authorList>
    </citation>
    <scope>IDENTIFICATION</scope>
</reference>
<keyword evidence="3" id="KW-0812">Transmembrane</keyword>
<accession>A0A9W3AKV8</accession>
<evidence type="ECO:0000256" key="2">
    <source>
        <dbReference type="SAM" id="MobiDB-lite"/>
    </source>
</evidence>